<sequence length="89" mass="9942">MPVSPALAYGCRYSCANASPLRHLLISTLLHHHKRTVSAAAHSAIITSLFFSPFFPKSNFLTGNTLFSRMEVIPLSFLYVLQRMVISFV</sequence>
<evidence type="ECO:0000313" key="2">
    <source>
        <dbReference type="Proteomes" id="UP000828941"/>
    </source>
</evidence>
<name>A0ACB9NNC7_BAUVA</name>
<accession>A0ACB9NNC7</accession>
<protein>
    <submittedName>
        <fullName evidence="1">Uncharacterized protein</fullName>
    </submittedName>
</protein>
<proteinExistence type="predicted"/>
<keyword evidence="2" id="KW-1185">Reference proteome</keyword>
<organism evidence="1 2">
    <name type="scientific">Bauhinia variegata</name>
    <name type="common">Purple orchid tree</name>
    <name type="synonym">Phanera variegata</name>
    <dbReference type="NCBI Taxonomy" id="167791"/>
    <lineage>
        <taxon>Eukaryota</taxon>
        <taxon>Viridiplantae</taxon>
        <taxon>Streptophyta</taxon>
        <taxon>Embryophyta</taxon>
        <taxon>Tracheophyta</taxon>
        <taxon>Spermatophyta</taxon>
        <taxon>Magnoliopsida</taxon>
        <taxon>eudicotyledons</taxon>
        <taxon>Gunneridae</taxon>
        <taxon>Pentapetalae</taxon>
        <taxon>rosids</taxon>
        <taxon>fabids</taxon>
        <taxon>Fabales</taxon>
        <taxon>Fabaceae</taxon>
        <taxon>Cercidoideae</taxon>
        <taxon>Cercideae</taxon>
        <taxon>Bauhiniinae</taxon>
        <taxon>Bauhinia</taxon>
    </lineage>
</organism>
<evidence type="ECO:0000313" key="1">
    <source>
        <dbReference type="EMBL" id="KAI4336245.1"/>
    </source>
</evidence>
<dbReference type="Proteomes" id="UP000828941">
    <property type="component" value="Chromosome 6"/>
</dbReference>
<reference evidence="1 2" key="1">
    <citation type="journal article" date="2022" name="DNA Res.">
        <title>Chromosomal-level genome assembly of the orchid tree Bauhinia variegata (Leguminosae; Cercidoideae) supports the allotetraploid origin hypothesis of Bauhinia.</title>
        <authorList>
            <person name="Zhong Y."/>
            <person name="Chen Y."/>
            <person name="Zheng D."/>
            <person name="Pang J."/>
            <person name="Liu Y."/>
            <person name="Luo S."/>
            <person name="Meng S."/>
            <person name="Qian L."/>
            <person name="Wei D."/>
            <person name="Dai S."/>
            <person name="Zhou R."/>
        </authorList>
    </citation>
    <scope>NUCLEOTIDE SEQUENCE [LARGE SCALE GENOMIC DNA]</scope>
    <source>
        <strain evidence="1">BV-YZ2020</strain>
    </source>
</reference>
<comment type="caution">
    <text evidence="1">The sequence shown here is derived from an EMBL/GenBank/DDBJ whole genome shotgun (WGS) entry which is preliminary data.</text>
</comment>
<gene>
    <name evidence="1" type="ORF">L6164_014793</name>
</gene>
<dbReference type="EMBL" id="CM039431">
    <property type="protein sequence ID" value="KAI4336245.1"/>
    <property type="molecule type" value="Genomic_DNA"/>
</dbReference>